<feature type="binding site" evidence="11">
    <location>
        <position position="43"/>
    </location>
    <ligand>
        <name>ATP</name>
        <dbReference type="ChEBI" id="CHEBI:30616"/>
    </ligand>
</feature>
<feature type="region of interest" description="C" evidence="10">
    <location>
        <begin position="572"/>
        <end position="642"/>
    </location>
</feature>
<dbReference type="EMBL" id="AP023215">
    <property type="protein sequence ID" value="BCG49571.1"/>
    <property type="molecule type" value="Genomic_DNA"/>
</dbReference>
<feature type="binding site" evidence="11">
    <location>
        <position position="183"/>
    </location>
    <ligand>
        <name>ATP</name>
        <dbReference type="ChEBI" id="CHEBI:30616"/>
    </ligand>
</feature>
<dbReference type="Pfam" id="PF13589">
    <property type="entry name" value="HATPase_c_3"/>
    <property type="match status" value="1"/>
</dbReference>
<dbReference type="GO" id="GO:0016887">
    <property type="term" value="F:ATP hydrolysis activity"/>
    <property type="evidence" value="ECO:0007669"/>
    <property type="project" value="InterPro"/>
</dbReference>
<evidence type="ECO:0000256" key="1">
    <source>
        <dbReference type="ARBA" id="ARBA00004496"/>
    </source>
</evidence>
<dbReference type="GO" id="GO:0005737">
    <property type="term" value="C:cytoplasm"/>
    <property type="evidence" value="ECO:0007669"/>
    <property type="project" value="UniProtKB-SubCell"/>
</dbReference>
<dbReference type="GO" id="GO:0140662">
    <property type="term" value="F:ATP-dependent protein folding chaperone"/>
    <property type="evidence" value="ECO:0007669"/>
    <property type="project" value="InterPro"/>
</dbReference>
<dbReference type="InterPro" id="IPR037196">
    <property type="entry name" value="HSP90_C"/>
</dbReference>
<keyword evidence="7 10" id="KW-0143">Chaperone</keyword>
<dbReference type="Gene3D" id="1.20.120.790">
    <property type="entry name" value="Heat shock protein 90, C-terminal domain"/>
    <property type="match status" value="1"/>
</dbReference>
<evidence type="ECO:0000256" key="2">
    <source>
        <dbReference type="ARBA" id="ARBA00008239"/>
    </source>
</evidence>
<feature type="binding site" evidence="11">
    <location>
        <position position="350"/>
    </location>
    <ligand>
        <name>ATP</name>
        <dbReference type="ChEBI" id="CHEBI:30616"/>
    </ligand>
</feature>
<dbReference type="KEGG" id="parm:PADco_1510"/>
<feature type="binding site" evidence="11">
    <location>
        <position position="47"/>
    </location>
    <ligand>
        <name>ATP</name>
        <dbReference type="ChEBI" id="CHEBI:30616"/>
    </ligand>
</feature>
<dbReference type="Gene3D" id="3.30.230.80">
    <property type="match status" value="1"/>
</dbReference>
<dbReference type="NCBIfam" id="NF003555">
    <property type="entry name" value="PRK05218.1"/>
    <property type="match status" value="1"/>
</dbReference>
<accession>A0A7R6VZN9</accession>
<dbReference type="AlphaFoldDB" id="A0A7R6VZN9"/>
<dbReference type="CDD" id="cd16927">
    <property type="entry name" value="HATPase_Hsp90-like"/>
    <property type="match status" value="1"/>
</dbReference>
<keyword evidence="6 10" id="KW-0346">Stress response</keyword>
<comment type="subcellular location">
    <subcellularLocation>
        <location evidence="1 10">Cytoplasm</location>
    </subcellularLocation>
</comment>
<dbReference type="FunFam" id="3.30.565.10:FF:000009">
    <property type="entry name" value="Molecular chaperone HtpG"/>
    <property type="match status" value="1"/>
</dbReference>
<evidence type="ECO:0000256" key="3">
    <source>
        <dbReference type="ARBA" id="ARBA00022490"/>
    </source>
</evidence>
<dbReference type="Proteomes" id="UP000595708">
    <property type="component" value="Chromosome"/>
</dbReference>
<proteinExistence type="inferred from homology"/>
<protein>
    <recommendedName>
        <fullName evidence="9 10">Chaperone protein HtpG</fullName>
    </recommendedName>
    <alternativeName>
        <fullName evidence="10">Heat shock protein HtpG</fullName>
    </alternativeName>
    <alternativeName>
        <fullName evidence="10">High temperature protein G</fullName>
    </alternativeName>
</protein>
<dbReference type="InterPro" id="IPR020568">
    <property type="entry name" value="Ribosomal_Su5_D2-typ_SF"/>
</dbReference>
<dbReference type="InterPro" id="IPR019805">
    <property type="entry name" value="Heat_shock_protein_90_CS"/>
</dbReference>
<evidence type="ECO:0000256" key="11">
    <source>
        <dbReference type="PIRSR" id="PIRSR002583-1"/>
    </source>
</evidence>
<dbReference type="GO" id="GO:0005524">
    <property type="term" value="F:ATP binding"/>
    <property type="evidence" value="ECO:0007669"/>
    <property type="project" value="UniProtKB-UniRule"/>
</dbReference>
<dbReference type="InterPro" id="IPR036890">
    <property type="entry name" value="HATPase_C_sf"/>
</dbReference>
<dbReference type="Gene3D" id="3.30.565.10">
    <property type="entry name" value="Histidine kinase-like ATPase, C-terminal domain"/>
    <property type="match status" value="1"/>
</dbReference>
<dbReference type="PIRSF" id="PIRSF002583">
    <property type="entry name" value="Hsp90"/>
    <property type="match status" value="1"/>
</dbReference>
<dbReference type="SMART" id="SM00387">
    <property type="entry name" value="HATPase_c"/>
    <property type="match status" value="1"/>
</dbReference>
<dbReference type="RefSeq" id="WP_201329909.1">
    <property type="nucleotide sequence ID" value="NZ_AP023215.1"/>
</dbReference>
<feature type="binding site" evidence="11">
    <location>
        <begin position="109"/>
        <end position="110"/>
    </location>
    <ligand>
        <name>ATP</name>
        <dbReference type="ChEBI" id="CHEBI:30616"/>
    </ligand>
</feature>
<dbReference type="InterPro" id="IPR020575">
    <property type="entry name" value="Hsp90_N"/>
</dbReference>
<feature type="binding site" evidence="11">
    <location>
        <position position="102"/>
    </location>
    <ligand>
        <name>ATP</name>
        <dbReference type="ChEBI" id="CHEBI:30616"/>
    </ligand>
</feature>
<evidence type="ECO:0000256" key="4">
    <source>
        <dbReference type="ARBA" id="ARBA00022741"/>
    </source>
</evidence>
<dbReference type="PROSITE" id="PS00298">
    <property type="entry name" value="HSP90"/>
    <property type="match status" value="1"/>
</dbReference>
<dbReference type="FunFam" id="3.30.230.80:FF:000002">
    <property type="entry name" value="Molecular chaperone HtpG"/>
    <property type="match status" value="1"/>
</dbReference>
<dbReference type="SUPFAM" id="SSF54211">
    <property type="entry name" value="Ribosomal protein S5 domain 2-like"/>
    <property type="match status" value="1"/>
</dbReference>
<evidence type="ECO:0000256" key="9">
    <source>
        <dbReference type="ARBA" id="ARBA00070675"/>
    </source>
</evidence>
<feature type="domain" description="Histidine kinase/HSP90-like ATPase" evidence="12">
    <location>
        <begin position="36"/>
        <end position="193"/>
    </location>
</feature>
<evidence type="ECO:0000256" key="6">
    <source>
        <dbReference type="ARBA" id="ARBA00023016"/>
    </source>
</evidence>
<comment type="function">
    <text evidence="8 10">Molecular chaperone. Has ATPase activity.</text>
</comment>
<dbReference type="HAMAP" id="MF_00505">
    <property type="entry name" value="HSP90"/>
    <property type="match status" value="1"/>
</dbReference>
<sequence>MKNFEQESIIKKKQTLGFQAEVKQLLQLMIHSLYSNKEIFLRELISNASDALDKFRFELVNNKVISIDNTDLEIIITFDKDKRTINISDNGIGMNRNDIITNLGTIAKSGTQEFFSKLSGDQKKDAFLIGQFGVGFYSAFIVSKKIIVKSRHVNSPITEGVLWESEGSGNFTIETITKKNRGTDITLYLRSKEEEYLSSWKLKSIIRKYSDHISFPIKMYKETWDEEKKETIISDNEFEVINQANALWARRKSEITDEQYIEFYKHISHDFEKPLIYTHNHVEGRNEYIQLLYIPSRAPYDLWDRNKRNGIKLYVKRVFIMDDAEQLLPTYLRFVKGVIDSNNLPLNVSREILQESRDIKVIRESSAKRILNILEDLSTSSDKEKIIKYANFWKEFGQVIKEGIGEDSNNKERISKLLRFASTNNDSDIQNVSFMEYIKRMKEGQSKIYYITGENYKSVKNSPHLEIFQKKSIEVLLLTDRVDEWMLSFIPKFENKELVSITKGNLDLGNLENESDKKQQKETEVKFQNLIEEMKKILSEKAKDVRVTYRLTDSPACLVVDENEPSGNMIRMLKVAGQETPNSKPILEINPNHALIQRIQLNHDKIHNWSHILFDQALLAENGILNDPMDFVRRLNEMLLTK</sequence>
<evidence type="ECO:0000259" key="12">
    <source>
        <dbReference type="SMART" id="SM00387"/>
    </source>
</evidence>
<evidence type="ECO:0000256" key="10">
    <source>
        <dbReference type="HAMAP-Rule" id="MF_00505"/>
    </source>
</evidence>
<dbReference type="PRINTS" id="PR00775">
    <property type="entry name" value="HEATSHOCK90"/>
</dbReference>
<name>A0A7R6VZN9_9PROT</name>
<evidence type="ECO:0000256" key="7">
    <source>
        <dbReference type="ARBA" id="ARBA00023186"/>
    </source>
</evidence>
<dbReference type="SUPFAM" id="SSF55874">
    <property type="entry name" value="ATPase domain of HSP90 chaperone/DNA topoisomerase II/histidine kinase"/>
    <property type="match status" value="1"/>
</dbReference>
<dbReference type="SUPFAM" id="SSF110942">
    <property type="entry name" value="HSP90 C-terminal domain"/>
    <property type="match status" value="1"/>
</dbReference>
<comment type="subunit">
    <text evidence="10">Homodimer.</text>
</comment>
<keyword evidence="5 10" id="KW-0067">ATP-binding</keyword>
<dbReference type="PANTHER" id="PTHR11528">
    <property type="entry name" value="HEAT SHOCK PROTEIN 90 FAMILY MEMBER"/>
    <property type="match status" value="1"/>
</dbReference>
<organism evidence="13 14">
    <name type="scientific">Candidatus Profftella armatura</name>
    <name type="common">Diaphorina cf. continua</name>
    <dbReference type="NCBI Taxonomy" id="2661583"/>
    <lineage>
        <taxon>Bacteria</taxon>
        <taxon>Pseudomonadati</taxon>
        <taxon>Pseudomonadota</taxon>
        <taxon>Betaproteobacteria</taxon>
        <taxon>Candidatus Profftella</taxon>
    </lineage>
</organism>
<dbReference type="Gene3D" id="3.40.50.11260">
    <property type="match status" value="1"/>
</dbReference>
<dbReference type="GO" id="GO:0051082">
    <property type="term" value="F:unfolded protein binding"/>
    <property type="evidence" value="ECO:0007669"/>
    <property type="project" value="UniProtKB-UniRule"/>
</dbReference>
<feature type="binding site" evidence="11">
    <location>
        <position position="108"/>
    </location>
    <ligand>
        <name>ATP</name>
        <dbReference type="ChEBI" id="CHEBI:30616"/>
    </ligand>
</feature>
<comment type="caution">
    <text evidence="10">Lacks conserved residue(s) required for the propagation of feature annotation.</text>
</comment>
<reference evidence="13 14" key="1">
    <citation type="journal article" date="2020" name="Genome Biol. Evol.">
        <title>Comparative Genomics Underlines Multiple Roles of Profftella, an Obligate Symbiont of Psyllids: Providing Toxins, Vitamins, and Carotenoids.</title>
        <authorList>
            <person name="Nakabachi A."/>
            <person name="Piel J."/>
            <person name="Malenovsky I."/>
            <person name="Hirose Y."/>
        </authorList>
    </citation>
    <scope>NUCLEOTIDE SEQUENCE [LARGE SCALE GENOMIC DNA]</scope>
    <source>
        <strain evidence="13 14">Dco</strain>
    </source>
</reference>
<evidence type="ECO:0000313" key="13">
    <source>
        <dbReference type="EMBL" id="BCG49571.1"/>
    </source>
</evidence>
<keyword evidence="3 10" id="KW-0963">Cytoplasm</keyword>
<evidence type="ECO:0000256" key="8">
    <source>
        <dbReference type="ARBA" id="ARBA00058590"/>
    </source>
</evidence>
<dbReference type="InterPro" id="IPR003594">
    <property type="entry name" value="HATPase_dom"/>
</dbReference>
<feature type="region of interest" description="A; substrate-binding" evidence="10">
    <location>
        <begin position="1"/>
        <end position="350"/>
    </location>
</feature>
<keyword evidence="14" id="KW-1185">Reference proteome</keyword>
<feature type="binding site" evidence="11">
    <location>
        <position position="94"/>
    </location>
    <ligand>
        <name>ATP</name>
        <dbReference type="ChEBI" id="CHEBI:30616"/>
    </ligand>
</feature>
<dbReference type="InterPro" id="IPR001404">
    <property type="entry name" value="Hsp90_fam"/>
</dbReference>
<feature type="binding site" evidence="11">
    <location>
        <position position="89"/>
    </location>
    <ligand>
        <name>ATP</name>
        <dbReference type="ChEBI" id="CHEBI:30616"/>
    </ligand>
</feature>
<keyword evidence="4 10" id="KW-0547">Nucleotide-binding</keyword>
<feature type="binding site" evidence="11">
    <location>
        <begin position="131"/>
        <end position="136"/>
    </location>
    <ligand>
        <name>ATP</name>
        <dbReference type="ChEBI" id="CHEBI:30616"/>
    </ligand>
</feature>
<evidence type="ECO:0000256" key="5">
    <source>
        <dbReference type="ARBA" id="ARBA00022840"/>
    </source>
</evidence>
<dbReference type="Pfam" id="PF00183">
    <property type="entry name" value="HSP90"/>
    <property type="match status" value="1"/>
</dbReference>
<comment type="similarity">
    <text evidence="2 10">Belongs to the heat shock protein 90 family.</text>
</comment>
<evidence type="ECO:0000313" key="14">
    <source>
        <dbReference type="Proteomes" id="UP000595708"/>
    </source>
</evidence>
<gene>
    <name evidence="10 13" type="primary">htpG</name>
    <name evidence="13" type="ORF">PADco_1510</name>
</gene>